<dbReference type="Gene3D" id="2.120.10.30">
    <property type="entry name" value="TolB, C-terminal domain"/>
    <property type="match status" value="1"/>
</dbReference>
<dbReference type="EMBL" id="JBHPON010000001">
    <property type="protein sequence ID" value="MFC6035052.1"/>
    <property type="molecule type" value="Genomic_DNA"/>
</dbReference>
<sequence>MKMRLFSIALLTFTAACSDPNAGESLSDSASTTPNLEQAWIADGFNAPEGVAAAPQGGYFISNIVGEGAGKDGEGWISVLSEDGEIVTEKFAEGLDAPKGMAVHDSRLYVTDIDQVRIFSAETGEPAGSIAIDGARFLNDATVWNGAVYVSDSGGASIHKLDGETATLWLEDERLDGVNGLLGDGGALYISTMTSGSLLSADAEGNLTEIANGMENADGIGLVPGGGWLVSSWPGAIYYVSPEGETTELLDTREAGTLQNDLTMFADTVIVPNWNPGTVTAWKVVR</sequence>
<keyword evidence="3" id="KW-1185">Reference proteome</keyword>
<gene>
    <name evidence="2" type="ORF">ACFMB1_05820</name>
</gene>
<feature type="chain" id="PRO_5046281465" description="ATP-binding protein" evidence="1">
    <location>
        <begin position="23"/>
        <end position="286"/>
    </location>
</feature>
<feature type="signal peptide" evidence="1">
    <location>
        <begin position="1"/>
        <end position="22"/>
    </location>
</feature>
<keyword evidence="1" id="KW-0732">Signal</keyword>
<name>A0ABW1KWT8_9PROT</name>
<proteinExistence type="predicted"/>
<evidence type="ECO:0008006" key="4">
    <source>
        <dbReference type="Google" id="ProtNLM"/>
    </source>
</evidence>
<dbReference type="PROSITE" id="PS51257">
    <property type="entry name" value="PROKAR_LIPOPROTEIN"/>
    <property type="match status" value="1"/>
</dbReference>
<dbReference type="InterPro" id="IPR011042">
    <property type="entry name" value="6-blade_b-propeller_TolB-like"/>
</dbReference>
<reference evidence="2 3" key="1">
    <citation type="submission" date="2024-09" db="EMBL/GenBank/DDBJ databases">
        <authorList>
            <person name="Zhang Z.-H."/>
        </authorList>
    </citation>
    <scope>NUCLEOTIDE SEQUENCE [LARGE SCALE GENOMIC DNA]</scope>
    <source>
        <strain evidence="2 3">HHTR114</strain>
    </source>
</reference>
<evidence type="ECO:0000313" key="2">
    <source>
        <dbReference type="EMBL" id="MFC6035052.1"/>
    </source>
</evidence>
<accession>A0ABW1KWT8</accession>
<dbReference type="SUPFAM" id="SSF63829">
    <property type="entry name" value="Calcium-dependent phosphotriesterase"/>
    <property type="match status" value="1"/>
</dbReference>
<evidence type="ECO:0000256" key="1">
    <source>
        <dbReference type="SAM" id="SignalP"/>
    </source>
</evidence>
<evidence type="ECO:0000313" key="3">
    <source>
        <dbReference type="Proteomes" id="UP001596116"/>
    </source>
</evidence>
<dbReference type="Proteomes" id="UP001596116">
    <property type="component" value="Unassembled WGS sequence"/>
</dbReference>
<organism evidence="2 3">
    <name type="scientific">Hyphococcus aureus</name>
    <dbReference type="NCBI Taxonomy" id="2666033"/>
    <lineage>
        <taxon>Bacteria</taxon>
        <taxon>Pseudomonadati</taxon>
        <taxon>Pseudomonadota</taxon>
        <taxon>Alphaproteobacteria</taxon>
        <taxon>Parvularculales</taxon>
        <taxon>Parvularculaceae</taxon>
        <taxon>Hyphococcus</taxon>
    </lineage>
</organism>
<comment type="caution">
    <text evidence="2">The sequence shown here is derived from an EMBL/GenBank/DDBJ whole genome shotgun (WGS) entry which is preliminary data.</text>
</comment>
<dbReference type="RefSeq" id="WP_379879618.1">
    <property type="nucleotide sequence ID" value="NZ_JBHPON010000001.1"/>
</dbReference>
<protein>
    <recommendedName>
        <fullName evidence="4">ATP-binding protein</fullName>
    </recommendedName>
</protein>